<evidence type="ECO:0000313" key="1">
    <source>
        <dbReference type="EnsemblPlants" id="KQK92759"/>
    </source>
</evidence>
<dbReference type="AlphaFoldDB" id="K4AN45"/>
<accession>K4AN45</accession>
<keyword evidence="2" id="KW-1185">Reference proteome</keyword>
<sequence>MIILCDFRVLLFGEDSKPDVLIKTMRLPASRCCLNLLKFKKF</sequence>
<reference evidence="2" key="1">
    <citation type="journal article" date="2012" name="Nat. Biotechnol.">
        <title>Reference genome sequence of the model plant Setaria.</title>
        <authorList>
            <person name="Bennetzen J.L."/>
            <person name="Schmutz J."/>
            <person name="Wang H."/>
            <person name="Percifield R."/>
            <person name="Hawkins J."/>
            <person name="Pontaroli A.C."/>
            <person name="Estep M."/>
            <person name="Feng L."/>
            <person name="Vaughn J.N."/>
            <person name="Grimwood J."/>
            <person name="Jenkins J."/>
            <person name="Barry K."/>
            <person name="Lindquist E."/>
            <person name="Hellsten U."/>
            <person name="Deshpande S."/>
            <person name="Wang X."/>
            <person name="Wu X."/>
            <person name="Mitros T."/>
            <person name="Triplett J."/>
            <person name="Yang X."/>
            <person name="Ye C.Y."/>
            <person name="Mauro-Herrera M."/>
            <person name="Wang L."/>
            <person name="Li P."/>
            <person name="Sharma M."/>
            <person name="Sharma R."/>
            <person name="Ronald P.C."/>
            <person name="Panaud O."/>
            <person name="Kellogg E.A."/>
            <person name="Brutnell T.P."/>
            <person name="Doust A.N."/>
            <person name="Tuskan G.A."/>
            <person name="Rokhsar D."/>
            <person name="Devos K.M."/>
        </authorList>
    </citation>
    <scope>NUCLEOTIDE SEQUENCE [LARGE SCALE GENOMIC DNA]</scope>
    <source>
        <strain evidence="2">cv. Yugu1</strain>
    </source>
</reference>
<dbReference type="Proteomes" id="UP000004995">
    <property type="component" value="Unassembled WGS sequence"/>
</dbReference>
<organism evidence="1 2">
    <name type="scientific">Setaria italica</name>
    <name type="common">Foxtail millet</name>
    <name type="synonym">Panicum italicum</name>
    <dbReference type="NCBI Taxonomy" id="4555"/>
    <lineage>
        <taxon>Eukaryota</taxon>
        <taxon>Viridiplantae</taxon>
        <taxon>Streptophyta</taxon>
        <taxon>Embryophyta</taxon>
        <taxon>Tracheophyta</taxon>
        <taxon>Spermatophyta</taxon>
        <taxon>Magnoliopsida</taxon>
        <taxon>Liliopsida</taxon>
        <taxon>Poales</taxon>
        <taxon>Poaceae</taxon>
        <taxon>PACMAD clade</taxon>
        <taxon>Panicoideae</taxon>
        <taxon>Panicodae</taxon>
        <taxon>Paniceae</taxon>
        <taxon>Cenchrinae</taxon>
        <taxon>Setaria</taxon>
    </lineage>
</organism>
<dbReference type="Gramene" id="KQK92759">
    <property type="protein sequence ID" value="KQK92759"/>
    <property type="gene ID" value="SETIT_040342mg"/>
</dbReference>
<evidence type="ECO:0000313" key="2">
    <source>
        <dbReference type="Proteomes" id="UP000004995"/>
    </source>
</evidence>
<reference evidence="1" key="2">
    <citation type="submission" date="2018-08" db="UniProtKB">
        <authorList>
            <consortium name="EnsemblPlants"/>
        </authorList>
    </citation>
    <scope>IDENTIFICATION</scope>
    <source>
        <strain evidence="1">Yugu1</strain>
    </source>
</reference>
<proteinExistence type="predicted"/>
<dbReference type="EMBL" id="AGNK02006138">
    <property type="status" value="NOT_ANNOTATED_CDS"/>
    <property type="molecule type" value="Genomic_DNA"/>
</dbReference>
<dbReference type="InParanoid" id="K4AN45"/>
<dbReference type="EnsemblPlants" id="KQK92759">
    <property type="protein sequence ID" value="KQK92759"/>
    <property type="gene ID" value="SETIT_040342mg"/>
</dbReference>
<protein>
    <submittedName>
        <fullName evidence="1">Uncharacterized protein</fullName>
    </submittedName>
</protein>
<dbReference type="HOGENOM" id="CLU_3261514_0_0_1"/>
<name>K4AN45_SETIT</name>